<dbReference type="InterPro" id="IPR013785">
    <property type="entry name" value="Aldolase_TIM"/>
</dbReference>
<dbReference type="GO" id="GO:0046872">
    <property type="term" value="F:metal ion binding"/>
    <property type="evidence" value="ECO:0007669"/>
    <property type="project" value="UniProtKB-UniRule"/>
</dbReference>
<dbReference type="PRINTS" id="PR00363">
    <property type="entry name" value="CYTOCHROMEB5"/>
</dbReference>
<feature type="domain" description="Cytochrome b5 heme-binding" evidence="7">
    <location>
        <begin position="1"/>
        <end position="78"/>
    </location>
</feature>
<keyword evidence="4" id="KW-0560">Oxidoreductase</keyword>
<protein>
    <submittedName>
        <fullName evidence="9">L-lactate dehydrogenase</fullName>
    </submittedName>
</protein>
<dbReference type="EMBL" id="KZ821615">
    <property type="protein sequence ID" value="PYH73753.1"/>
    <property type="molecule type" value="Genomic_DNA"/>
</dbReference>
<dbReference type="InterPro" id="IPR037458">
    <property type="entry name" value="L-MDH/L-LDH_FMN-bd"/>
</dbReference>
<evidence type="ECO:0000256" key="6">
    <source>
        <dbReference type="RuleBase" id="RU362121"/>
    </source>
</evidence>
<dbReference type="Gene3D" id="3.10.120.10">
    <property type="entry name" value="Cytochrome b5-like heme/steroid binding domain"/>
    <property type="match status" value="1"/>
</dbReference>
<sequence>MSILSREEVEKHSTRESCWVAIHGSVYDVTEFLDEHPGGAQVILRCAGKDGTADFDSVHDKDVLSQALPPSALKGNVQPDTLAKAYRPLPKTSATAEENPPPPLSSIINLNDFEKVAQQHLPPHAWAYYYSGADDEISKREGQEAYQRLSFRPRILRSIRSVDTTTSILGQSVSLPVYMSPCGIAKFAHPDGECAMAVAAGEEGLAQVLANGSSMSIDAVRAAGIRPNQPLFQQVYVNKDITKSEETVRRAVKAGASGIWITVDSPVVGKREMDERLNLEVQTMASSISPYIDWDILKWVRGLTDLPVVIKGIQCVEDAVLAYQHGVQGIVLSNHGGRSQDTAQPPLVTLLEIRRYAPYLIESNMQIFIDGGIRRGTDVLKALALGATAVGLGRPFLFSLAAGYGADGNRRAIQILRQEIEMNMVFLGVTKLSELGPHLVNSMRLERDVVGSVKLHSLNRNTDQFALNGVKRGMG</sequence>
<dbReference type="InterPro" id="IPR037396">
    <property type="entry name" value="FMN_HAD"/>
</dbReference>
<dbReference type="PROSITE" id="PS51349">
    <property type="entry name" value="FMN_HYDROXY_ACID_DH_2"/>
    <property type="match status" value="1"/>
</dbReference>
<dbReference type="RefSeq" id="XP_025567547.1">
    <property type="nucleotide sequence ID" value="XM_025708559.1"/>
</dbReference>
<dbReference type="Pfam" id="PF01070">
    <property type="entry name" value="FMN_dh"/>
    <property type="match status" value="1"/>
</dbReference>
<dbReference type="CDD" id="cd02922">
    <property type="entry name" value="FCB2_FMN"/>
    <property type="match status" value="1"/>
</dbReference>
<dbReference type="GO" id="GO:0016491">
    <property type="term" value="F:oxidoreductase activity"/>
    <property type="evidence" value="ECO:0007669"/>
    <property type="project" value="UniProtKB-KW"/>
</dbReference>
<comment type="cofactor">
    <cofactor evidence="1">
        <name>FMN</name>
        <dbReference type="ChEBI" id="CHEBI:58210"/>
    </cofactor>
</comment>
<dbReference type="GO" id="GO:0020037">
    <property type="term" value="F:heme binding"/>
    <property type="evidence" value="ECO:0007669"/>
    <property type="project" value="UniProtKB-UniRule"/>
</dbReference>
<dbReference type="GeneID" id="37213151"/>
<evidence type="ECO:0000256" key="3">
    <source>
        <dbReference type="ARBA" id="ARBA00022723"/>
    </source>
</evidence>
<dbReference type="Gene3D" id="3.20.20.70">
    <property type="entry name" value="Aldolase class I"/>
    <property type="match status" value="1"/>
</dbReference>
<dbReference type="InterPro" id="IPR018506">
    <property type="entry name" value="Cyt_B5_heme-BS"/>
</dbReference>
<dbReference type="InterPro" id="IPR001199">
    <property type="entry name" value="Cyt_B5-like_heme/steroid-bd"/>
</dbReference>
<evidence type="ECO:0000313" key="10">
    <source>
        <dbReference type="Proteomes" id="UP000248405"/>
    </source>
</evidence>
<dbReference type="SMART" id="SM01117">
    <property type="entry name" value="Cyt-b5"/>
    <property type="match status" value="1"/>
</dbReference>
<keyword evidence="2 6" id="KW-0349">Heme</keyword>
<feature type="domain" description="FMN hydroxy acid dehydrogenase" evidence="8">
    <location>
        <begin position="102"/>
        <end position="445"/>
    </location>
</feature>
<accession>A0A319C5Y0</accession>
<gene>
    <name evidence="9" type="ORF">BO88DRAFT_422051</name>
</gene>
<comment type="similarity">
    <text evidence="6">Belongs to the cytochrome b5 family.</text>
</comment>
<dbReference type="OrthoDB" id="1925334at2759"/>
<dbReference type="AlphaFoldDB" id="A0A319C5Y0"/>
<dbReference type="PROSITE" id="PS50255">
    <property type="entry name" value="CYTOCHROME_B5_2"/>
    <property type="match status" value="1"/>
</dbReference>
<dbReference type="PROSITE" id="PS00191">
    <property type="entry name" value="CYTOCHROME_B5_1"/>
    <property type="match status" value="1"/>
</dbReference>
<evidence type="ECO:0000313" key="9">
    <source>
        <dbReference type="EMBL" id="PYH73753.1"/>
    </source>
</evidence>
<dbReference type="PANTHER" id="PTHR10578">
    <property type="entry name" value="S -2-HYDROXY-ACID OXIDASE-RELATED"/>
    <property type="match status" value="1"/>
</dbReference>
<dbReference type="InterPro" id="IPR000262">
    <property type="entry name" value="FMN-dep_DH"/>
</dbReference>
<dbReference type="Proteomes" id="UP000248405">
    <property type="component" value="Unassembled WGS sequence"/>
</dbReference>
<dbReference type="SUPFAM" id="SSF55856">
    <property type="entry name" value="Cytochrome b5-like heme/steroid binding domain"/>
    <property type="match status" value="1"/>
</dbReference>
<dbReference type="InterPro" id="IPR036400">
    <property type="entry name" value="Cyt_B5-like_heme/steroid_sf"/>
</dbReference>
<dbReference type="PANTHER" id="PTHR10578:SF104">
    <property type="entry name" value="CYTOCHROME B2, MITOCHONDRIAL-RELATED"/>
    <property type="match status" value="1"/>
</dbReference>
<dbReference type="SUPFAM" id="SSF51395">
    <property type="entry name" value="FMN-linked oxidoreductases"/>
    <property type="match status" value="1"/>
</dbReference>
<evidence type="ECO:0000259" key="7">
    <source>
        <dbReference type="PROSITE" id="PS50255"/>
    </source>
</evidence>
<proteinExistence type="inferred from homology"/>
<evidence type="ECO:0000256" key="2">
    <source>
        <dbReference type="ARBA" id="ARBA00022617"/>
    </source>
</evidence>
<evidence type="ECO:0000256" key="4">
    <source>
        <dbReference type="ARBA" id="ARBA00023002"/>
    </source>
</evidence>
<reference evidence="9" key="1">
    <citation type="submission" date="2016-12" db="EMBL/GenBank/DDBJ databases">
        <title>The genomes of Aspergillus section Nigri reveals drivers in fungal speciation.</title>
        <authorList>
            <consortium name="DOE Joint Genome Institute"/>
            <person name="Vesth T.C."/>
            <person name="Nybo J."/>
            <person name="Theobald S."/>
            <person name="Brandl J."/>
            <person name="Frisvad J.C."/>
            <person name="Nielsen K.F."/>
            <person name="Lyhne E.K."/>
            <person name="Kogle M.E."/>
            <person name="Kuo A."/>
            <person name="Riley R."/>
            <person name="Clum A."/>
            <person name="Nolan M."/>
            <person name="Lipzen A."/>
            <person name="Salamov A."/>
            <person name="Henrissat B."/>
            <person name="Wiebenga A."/>
            <person name="De Vries R.P."/>
            <person name="Grigoriev I.V."/>
            <person name="Mortensen U.H."/>
            <person name="Andersen M.R."/>
            <person name="Baker S.E."/>
        </authorList>
    </citation>
    <scope>NUCLEOTIDE SEQUENCE [LARGE SCALE GENOMIC DNA]</scope>
    <source>
        <strain evidence="9">CBS 113365</strain>
    </source>
</reference>
<keyword evidence="3 6" id="KW-0479">Metal-binding</keyword>
<organism evidence="9 10">
    <name type="scientific">Aspergillus vadensis (strain CBS 113365 / IMI 142717 / IBT 24658)</name>
    <dbReference type="NCBI Taxonomy" id="1448311"/>
    <lineage>
        <taxon>Eukaryota</taxon>
        <taxon>Fungi</taxon>
        <taxon>Dikarya</taxon>
        <taxon>Ascomycota</taxon>
        <taxon>Pezizomycotina</taxon>
        <taxon>Eurotiomycetes</taxon>
        <taxon>Eurotiomycetidae</taxon>
        <taxon>Eurotiales</taxon>
        <taxon>Aspergillaceae</taxon>
        <taxon>Aspergillus</taxon>
        <taxon>Aspergillus subgen. Circumdati</taxon>
    </lineage>
</organism>
<name>A0A319C5Y0_ASPVC</name>
<evidence type="ECO:0000259" key="8">
    <source>
        <dbReference type="PROSITE" id="PS51349"/>
    </source>
</evidence>
<keyword evidence="5 6" id="KW-0408">Iron</keyword>
<evidence type="ECO:0000256" key="5">
    <source>
        <dbReference type="ARBA" id="ARBA00023004"/>
    </source>
</evidence>
<keyword evidence="10" id="KW-1185">Reference proteome</keyword>
<evidence type="ECO:0000256" key="1">
    <source>
        <dbReference type="ARBA" id="ARBA00001917"/>
    </source>
</evidence>
<dbReference type="Pfam" id="PF00173">
    <property type="entry name" value="Cyt-b5"/>
    <property type="match status" value="1"/>
</dbReference>